<reference evidence="3 4" key="1">
    <citation type="submission" date="2017-05" db="EMBL/GenBank/DDBJ databases">
        <authorList>
            <person name="Song R."/>
            <person name="Chenine A.L."/>
            <person name="Ruprecht R.M."/>
        </authorList>
    </citation>
    <scope>NUCLEOTIDE SEQUENCE [LARGE SCALE GENOMIC DNA]</scope>
    <source>
        <strain evidence="3 4">DSM 26136</strain>
    </source>
</reference>
<sequence>MAMAKVIAFRRSAAFAVTLLGLSIAFKPDDDGVVSAEVTHGEALDRFAAIASDYRVVAETPAVVKAEPDPATAQPKSKAGDAKKAS</sequence>
<evidence type="ECO:0000256" key="1">
    <source>
        <dbReference type="SAM" id="MobiDB-lite"/>
    </source>
</evidence>
<keyword evidence="2" id="KW-0732">Signal</keyword>
<evidence type="ECO:0000313" key="4">
    <source>
        <dbReference type="Proteomes" id="UP000196138"/>
    </source>
</evidence>
<organism evidence="3 4">
    <name type="scientific">Comamonas serinivorans</name>
    <dbReference type="NCBI Taxonomy" id="1082851"/>
    <lineage>
        <taxon>Bacteria</taxon>
        <taxon>Pseudomonadati</taxon>
        <taxon>Pseudomonadota</taxon>
        <taxon>Betaproteobacteria</taxon>
        <taxon>Burkholderiales</taxon>
        <taxon>Comamonadaceae</taxon>
        <taxon>Comamonas</taxon>
    </lineage>
</organism>
<name>A0A1Y0ERX3_9BURK</name>
<evidence type="ECO:0000256" key="2">
    <source>
        <dbReference type="SAM" id="SignalP"/>
    </source>
</evidence>
<keyword evidence="4" id="KW-1185">Reference proteome</keyword>
<accession>A0A1Y0ERX3</accession>
<feature type="chain" id="PRO_5012530517" evidence="2">
    <location>
        <begin position="17"/>
        <end position="86"/>
    </location>
</feature>
<gene>
    <name evidence="3" type="ORF">CCO03_16985</name>
</gene>
<feature type="region of interest" description="Disordered" evidence="1">
    <location>
        <begin position="65"/>
        <end position="86"/>
    </location>
</feature>
<evidence type="ECO:0000313" key="3">
    <source>
        <dbReference type="EMBL" id="ARU06141.1"/>
    </source>
</evidence>
<proteinExistence type="predicted"/>
<dbReference type="Proteomes" id="UP000196138">
    <property type="component" value="Chromosome"/>
</dbReference>
<dbReference type="KEGG" id="cser:CCO03_16985"/>
<feature type="signal peptide" evidence="2">
    <location>
        <begin position="1"/>
        <end position="16"/>
    </location>
</feature>
<dbReference type="AlphaFoldDB" id="A0A1Y0ERX3"/>
<protein>
    <submittedName>
        <fullName evidence="3">Uncharacterized protein</fullName>
    </submittedName>
</protein>
<dbReference type="EMBL" id="CP021455">
    <property type="protein sequence ID" value="ARU06141.1"/>
    <property type="molecule type" value="Genomic_DNA"/>
</dbReference>